<dbReference type="EMBL" id="SDMP01000005">
    <property type="protein sequence ID" value="RYR57774.1"/>
    <property type="molecule type" value="Genomic_DNA"/>
</dbReference>
<name>A0A445D413_ARAHY</name>
<organism evidence="1 2">
    <name type="scientific">Arachis hypogaea</name>
    <name type="common">Peanut</name>
    <dbReference type="NCBI Taxonomy" id="3818"/>
    <lineage>
        <taxon>Eukaryota</taxon>
        <taxon>Viridiplantae</taxon>
        <taxon>Streptophyta</taxon>
        <taxon>Embryophyta</taxon>
        <taxon>Tracheophyta</taxon>
        <taxon>Spermatophyta</taxon>
        <taxon>Magnoliopsida</taxon>
        <taxon>eudicotyledons</taxon>
        <taxon>Gunneridae</taxon>
        <taxon>Pentapetalae</taxon>
        <taxon>rosids</taxon>
        <taxon>fabids</taxon>
        <taxon>Fabales</taxon>
        <taxon>Fabaceae</taxon>
        <taxon>Papilionoideae</taxon>
        <taxon>50 kb inversion clade</taxon>
        <taxon>dalbergioids sensu lato</taxon>
        <taxon>Dalbergieae</taxon>
        <taxon>Pterocarpus clade</taxon>
        <taxon>Arachis</taxon>
    </lineage>
</organism>
<dbReference type="PANTHER" id="PTHR31286">
    <property type="entry name" value="GLYCINE-RICH CELL WALL STRUCTURAL PROTEIN 1.8-LIKE"/>
    <property type="match status" value="1"/>
</dbReference>
<gene>
    <name evidence="1" type="ORF">Ahy_A05g023483</name>
</gene>
<dbReference type="Proteomes" id="UP000289738">
    <property type="component" value="Chromosome A05"/>
</dbReference>
<accession>A0A445D413</accession>
<keyword evidence="2" id="KW-1185">Reference proteome</keyword>
<protein>
    <submittedName>
        <fullName evidence="1">Uncharacterized protein</fullName>
    </submittedName>
</protein>
<dbReference type="AlphaFoldDB" id="A0A445D413"/>
<reference evidence="1 2" key="1">
    <citation type="submission" date="2019-01" db="EMBL/GenBank/DDBJ databases">
        <title>Sequencing of cultivated peanut Arachis hypogaea provides insights into genome evolution and oil improvement.</title>
        <authorList>
            <person name="Chen X."/>
        </authorList>
    </citation>
    <scope>NUCLEOTIDE SEQUENCE [LARGE SCALE GENOMIC DNA]</scope>
    <source>
        <strain evidence="2">cv. Fuhuasheng</strain>
        <tissue evidence="1">Leaves</tissue>
    </source>
</reference>
<dbReference type="InterPro" id="IPR040256">
    <property type="entry name" value="At4g02000-like"/>
</dbReference>
<evidence type="ECO:0000313" key="2">
    <source>
        <dbReference type="Proteomes" id="UP000289738"/>
    </source>
</evidence>
<evidence type="ECO:0000313" key="1">
    <source>
        <dbReference type="EMBL" id="RYR57774.1"/>
    </source>
</evidence>
<sequence>MDNITAWVSFLGLAIEYYEEEVLKKIGNILRRTMKVDTNTAQKSRRKFARLCVELDLTFPLIIVKKEKKWQLKEREATEDKRGLIVRVRRAKMKTQI</sequence>
<comment type="caution">
    <text evidence="1">The sequence shown here is derived from an EMBL/GenBank/DDBJ whole genome shotgun (WGS) entry which is preliminary data.</text>
</comment>
<proteinExistence type="predicted"/>
<dbReference type="PANTHER" id="PTHR31286:SF99">
    <property type="entry name" value="DUF4283 DOMAIN-CONTAINING PROTEIN"/>
    <property type="match status" value="1"/>
</dbReference>